<dbReference type="Gene3D" id="3.30.420.40">
    <property type="match status" value="2"/>
</dbReference>
<protein>
    <recommendedName>
        <fullName evidence="10">WD40-like Beta Propeller Repeat</fullName>
    </recommendedName>
</protein>
<dbReference type="SUPFAM" id="SSF53067">
    <property type="entry name" value="Actin-like ATPase domain"/>
    <property type="match status" value="2"/>
</dbReference>
<dbReference type="InterPro" id="IPR013126">
    <property type="entry name" value="Hsp_70_fam"/>
</dbReference>
<keyword evidence="3 6" id="KW-0067">ATP-binding</keyword>
<dbReference type="Pfam" id="PF00012">
    <property type="entry name" value="HSP70"/>
    <property type="match status" value="2"/>
</dbReference>
<dbReference type="InterPro" id="IPR011659">
    <property type="entry name" value="WD40"/>
</dbReference>
<keyword evidence="9" id="KW-1185">Reference proteome</keyword>
<dbReference type="Gene3D" id="2.120.10.30">
    <property type="entry name" value="TolB, C-terminal domain"/>
    <property type="match status" value="2"/>
</dbReference>
<evidence type="ECO:0000256" key="4">
    <source>
        <dbReference type="ARBA" id="ARBA00023016"/>
    </source>
</evidence>
<feature type="region of interest" description="Disordered" evidence="7">
    <location>
        <begin position="405"/>
        <end position="453"/>
    </location>
</feature>
<dbReference type="Proteomes" id="UP001500051">
    <property type="component" value="Unassembled WGS sequence"/>
</dbReference>
<evidence type="ECO:0000256" key="7">
    <source>
        <dbReference type="SAM" id="MobiDB-lite"/>
    </source>
</evidence>
<evidence type="ECO:0000256" key="6">
    <source>
        <dbReference type="RuleBase" id="RU003322"/>
    </source>
</evidence>
<dbReference type="RefSeq" id="WP_344811473.1">
    <property type="nucleotide sequence ID" value="NZ_BAAAYX010000003.1"/>
</dbReference>
<gene>
    <name evidence="8" type="ORF">GCM10022204_12790</name>
</gene>
<feature type="compositionally biased region" description="Pro residues" evidence="7">
    <location>
        <begin position="425"/>
        <end position="437"/>
    </location>
</feature>
<evidence type="ECO:0000256" key="1">
    <source>
        <dbReference type="ARBA" id="ARBA00007381"/>
    </source>
</evidence>
<evidence type="ECO:0000313" key="9">
    <source>
        <dbReference type="Proteomes" id="UP001500051"/>
    </source>
</evidence>
<dbReference type="PANTHER" id="PTHR19375">
    <property type="entry name" value="HEAT SHOCK PROTEIN 70KDA"/>
    <property type="match status" value="1"/>
</dbReference>
<comment type="caution">
    <text evidence="8">The sequence shown here is derived from an EMBL/GenBank/DDBJ whole genome shotgun (WGS) entry which is preliminary data.</text>
</comment>
<dbReference type="EMBL" id="BAAAYX010000003">
    <property type="protein sequence ID" value="GAA3698002.1"/>
    <property type="molecule type" value="Genomic_DNA"/>
</dbReference>
<name>A0ABP7D1K4_9ACTN</name>
<sequence>MPYSLGVDLGTTFTAAAVDDGSGPTMVGLGNRALQIPSVLFLDDGELVVGEPAERRGSVEPDHVVREFKRRLGDHVPLLVGGSPFSAEILTARLLEWVVERATERMGEAPAEVVVTHPANWGPFKMEVFAQVMTLADVRARLVPEPVAAAAQYASRARVEVGDKLAVYDLGGGTFDVCVVEKTEDGFAVLGQPEGAERLGGTDLDHALFGEVMAALADRTGDLNPDDPAVTIGLTRLRRECVEAKEALSTDMAAIVPVSLPGLTTTVRVTRSEFETLIRPPLEVTVAAMRRALRSASLGPADLTAIVLIGGSSRIPLVGEMLQRAFGLQPALDTHPKHDVALGAVRLAAPRAELHESVVAPSTPAAASVRAPGSRARWPLAAGVASALAAVVIATLVIQARGTLDDSVGASPTRDGSAVSANPNRPTPTATPKPTPTPTVTSTRPESRAADLPRAAVALPADELLLTRKGKVDWDIWRMTIGGVDTKRLTLGAGSDTRSVLSTDRRTFIYLHEAAAESESEIPGAGPTPDVDGLRVMAVDGTGDRRLFTEGTAAKLDLGRPGWSRDGTKLASRSRTQGKPDQLVVLSIDGTSHRTIAEAPILSDPGFTPDGRRVTYWASERTGVDGGTLMSVPVDGGAPPVEILPGEPGQDADPAWSPDGTTLAFRRQDRDGFNVWVVRSDGTGLRRLTSARGPDQDPSWSPDGRRIVFRSARLGEPDMFVMNADGTDQKLVVHHPEVDGGPAWTRR</sequence>
<evidence type="ECO:0000256" key="3">
    <source>
        <dbReference type="ARBA" id="ARBA00022840"/>
    </source>
</evidence>
<reference evidence="9" key="1">
    <citation type="journal article" date="2019" name="Int. J. Syst. Evol. Microbiol.">
        <title>The Global Catalogue of Microorganisms (GCM) 10K type strain sequencing project: providing services to taxonomists for standard genome sequencing and annotation.</title>
        <authorList>
            <consortium name="The Broad Institute Genomics Platform"/>
            <consortium name="The Broad Institute Genome Sequencing Center for Infectious Disease"/>
            <person name="Wu L."/>
            <person name="Ma J."/>
        </authorList>
    </citation>
    <scope>NUCLEOTIDE SEQUENCE [LARGE SCALE GENOMIC DNA]</scope>
    <source>
        <strain evidence="9">JCM 16548</strain>
    </source>
</reference>
<proteinExistence type="inferred from homology"/>
<dbReference type="InterPro" id="IPR043129">
    <property type="entry name" value="ATPase_NBD"/>
</dbReference>
<dbReference type="InterPro" id="IPR018181">
    <property type="entry name" value="Heat_shock_70_CS"/>
</dbReference>
<organism evidence="8 9">
    <name type="scientific">Microlunatus aurantiacus</name>
    <dbReference type="NCBI Taxonomy" id="446786"/>
    <lineage>
        <taxon>Bacteria</taxon>
        <taxon>Bacillati</taxon>
        <taxon>Actinomycetota</taxon>
        <taxon>Actinomycetes</taxon>
        <taxon>Propionibacteriales</taxon>
        <taxon>Propionibacteriaceae</taxon>
        <taxon>Microlunatus</taxon>
    </lineage>
</organism>
<dbReference type="Pfam" id="PF07676">
    <property type="entry name" value="PD40"/>
    <property type="match status" value="2"/>
</dbReference>
<evidence type="ECO:0000256" key="2">
    <source>
        <dbReference type="ARBA" id="ARBA00022741"/>
    </source>
</evidence>
<comment type="similarity">
    <text evidence="1 6">Belongs to the heat shock protein 70 family.</text>
</comment>
<accession>A0ABP7D1K4</accession>
<keyword evidence="5" id="KW-0143">Chaperone</keyword>
<evidence type="ECO:0000256" key="5">
    <source>
        <dbReference type="ARBA" id="ARBA00023186"/>
    </source>
</evidence>
<keyword evidence="4" id="KW-0346">Stress response</keyword>
<keyword evidence="2 6" id="KW-0547">Nucleotide-binding</keyword>
<evidence type="ECO:0008006" key="10">
    <source>
        <dbReference type="Google" id="ProtNLM"/>
    </source>
</evidence>
<dbReference type="SUPFAM" id="SSF69304">
    <property type="entry name" value="Tricorn protease N-terminal domain"/>
    <property type="match status" value="1"/>
</dbReference>
<dbReference type="InterPro" id="IPR011042">
    <property type="entry name" value="6-blade_b-propeller_TolB-like"/>
</dbReference>
<dbReference type="PROSITE" id="PS01036">
    <property type="entry name" value="HSP70_3"/>
    <property type="match status" value="1"/>
</dbReference>
<dbReference type="PRINTS" id="PR00301">
    <property type="entry name" value="HEATSHOCK70"/>
</dbReference>
<dbReference type="Gene3D" id="3.90.640.10">
    <property type="entry name" value="Actin, Chain A, domain 4"/>
    <property type="match status" value="1"/>
</dbReference>
<evidence type="ECO:0000313" key="8">
    <source>
        <dbReference type="EMBL" id="GAA3698002.1"/>
    </source>
</evidence>